<dbReference type="PROSITE" id="PS50885">
    <property type="entry name" value="HAMP"/>
    <property type="match status" value="2"/>
</dbReference>
<comment type="similarity">
    <text evidence="8">Belongs to the methyl-accepting chemotaxis (MCP) protein family.</text>
</comment>
<dbReference type="Pfam" id="PF00672">
    <property type="entry name" value="HAMP"/>
    <property type="match status" value="1"/>
</dbReference>
<feature type="transmembrane region" description="Helical" evidence="10">
    <location>
        <begin position="290"/>
        <end position="311"/>
    </location>
</feature>
<evidence type="ECO:0000259" key="11">
    <source>
        <dbReference type="PROSITE" id="PS50111"/>
    </source>
</evidence>
<dbReference type="CDD" id="cd12914">
    <property type="entry name" value="PDC1_DGC_like"/>
    <property type="match status" value="1"/>
</dbReference>
<keyword evidence="3" id="KW-0145">Chemotaxis</keyword>
<dbReference type="GO" id="GO:0005886">
    <property type="term" value="C:plasma membrane"/>
    <property type="evidence" value="ECO:0007669"/>
    <property type="project" value="UniProtKB-SubCell"/>
</dbReference>
<dbReference type="PANTHER" id="PTHR32089">
    <property type="entry name" value="METHYL-ACCEPTING CHEMOTAXIS PROTEIN MCPB"/>
    <property type="match status" value="1"/>
</dbReference>
<dbReference type="CDD" id="cd18774">
    <property type="entry name" value="PDC2_HK_sensor"/>
    <property type="match status" value="1"/>
</dbReference>
<dbReference type="InterPro" id="IPR033479">
    <property type="entry name" value="dCache_1"/>
</dbReference>
<dbReference type="SMART" id="SM00304">
    <property type="entry name" value="HAMP"/>
    <property type="match status" value="2"/>
</dbReference>
<evidence type="ECO:0000256" key="9">
    <source>
        <dbReference type="PROSITE-ProRule" id="PRU00284"/>
    </source>
</evidence>
<dbReference type="AlphaFoldDB" id="A0A6P1YNA8"/>
<dbReference type="PANTHER" id="PTHR32089:SF112">
    <property type="entry name" value="LYSOZYME-LIKE PROTEIN-RELATED"/>
    <property type="match status" value="1"/>
</dbReference>
<name>A0A6P1YNA8_9HYPH</name>
<protein>
    <submittedName>
        <fullName evidence="13">HAMP domain-containing protein</fullName>
    </submittedName>
</protein>
<keyword evidence="7 9" id="KW-0807">Transducer</keyword>
<reference evidence="13 14" key="1">
    <citation type="submission" date="2020-02" db="EMBL/GenBank/DDBJ databases">
        <authorList>
            <person name="Li G."/>
        </authorList>
    </citation>
    <scope>NUCLEOTIDE SEQUENCE [LARGE SCALE GENOMIC DNA]</scope>
    <source>
        <strain evidence="13 14">DSM 102029</strain>
    </source>
</reference>
<evidence type="ECO:0000313" key="14">
    <source>
        <dbReference type="Proteomes" id="UP000464751"/>
    </source>
</evidence>
<dbReference type="SUPFAM" id="SSF158472">
    <property type="entry name" value="HAMP domain-like"/>
    <property type="match status" value="1"/>
</dbReference>
<evidence type="ECO:0000256" key="3">
    <source>
        <dbReference type="ARBA" id="ARBA00022500"/>
    </source>
</evidence>
<proteinExistence type="inferred from homology"/>
<dbReference type="InterPro" id="IPR004089">
    <property type="entry name" value="MCPsignal_dom"/>
</dbReference>
<evidence type="ECO:0000256" key="8">
    <source>
        <dbReference type="ARBA" id="ARBA00029447"/>
    </source>
</evidence>
<dbReference type="RefSeq" id="WP_163075685.1">
    <property type="nucleotide sequence ID" value="NZ_CP048630.1"/>
</dbReference>
<evidence type="ECO:0000313" key="13">
    <source>
        <dbReference type="EMBL" id="QIB34542.1"/>
    </source>
</evidence>
<evidence type="ECO:0000256" key="6">
    <source>
        <dbReference type="ARBA" id="ARBA00023136"/>
    </source>
</evidence>
<keyword evidence="4 10" id="KW-0812">Transmembrane</keyword>
<keyword evidence="14" id="KW-1185">Reference proteome</keyword>
<dbReference type="SUPFAM" id="SSF103190">
    <property type="entry name" value="Sensory domain-like"/>
    <property type="match status" value="1"/>
</dbReference>
<dbReference type="KEGG" id="apra:G3A50_13080"/>
<dbReference type="Gene3D" id="3.30.450.20">
    <property type="entry name" value="PAS domain"/>
    <property type="match status" value="1"/>
</dbReference>
<keyword evidence="6 10" id="KW-0472">Membrane</keyword>
<dbReference type="SMART" id="SM00283">
    <property type="entry name" value="MA"/>
    <property type="match status" value="1"/>
</dbReference>
<organism evidence="13 14">
    <name type="scientific">Ancylobacter pratisalsi</name>
    <dbReference type="NCBI Taxonomy" id="1745854"/>
    <lineage>
        <taxon>Bacteria</taxon>
        <taxon>Pseudomonadati</taxon>
        <taxon>Pseudomonadota</taxon>
        <taxon>Alphaproteobacteria</taxon>
        <taxon>Hyphomicrobiales</taxon>
        <taxon>Xanthobacteraceae</taxon>
        <taxon>Ancylobacter</taxon>
    </lineage>
</organism>
<dbReference type="PROSITE" id="PS50111">
    <property type="entry name" value="CHEMOTAXIS_TRANSDUC_2"/>
    <property type="match status" value="1"/>
</dbReference>
<dbReference type="Proteomes" id="UP000464751">
    <property type="component" value="Chromosome"/>
</dbReference>
<dbReference type="SUPFAM" id="SSF58104">
    <property type="entry name" value="Methyl-accepting chemotaxis protein (MCP) signaling domain"/>
    <property type="match status" value="1"/>
</dbReference>
<dbReference type="CDD" id="cd06225">
    <property type="entry name" value="HAMP"/>
    <property type="match status" value="1"/>
</dbReference>
<evidence type="ECO:0000256" key="1">
    <source>
        <dbReference type="ARBA" id="ARBA00004651"/>
    </source>
</evidence>
<dbReference type="Pfam" id="PF00015">
    <property type="entry name" value="MCPsignal"/>
    <property type="match status" value="1"/>
</dbReference>
<dbReference type="EMBL" id="CP048630">
    <property type="protein sequence ID" value="QIB34542.1"/>
    <property type="molecule type" value="Genomic_DNA"/>
</dbReference>
<dbReference type="InterPro" id="IPR029151">
    <property type="entry name" value="Sensor-like_sf"/>
</dbReference>
<dbReference type="GO" id="GO:0007165">
    <property type="term" value="P:signal transduction"/>
    <property type="evidence" value="ECO:0007669"/>
    <property type="project" value="UniProtKB-KW"/>
</dbReference>
<evidence type="ECO:0000256" key="4">
    <source>
        <dbReference type="ARBA" id="ARBA00022692"/>
    </source>
</evidence>
<evidence type="ECO:0000259" key="12">
    <source>
        <dbReference type="PROSITE" id="PS50885"/>
    </source>
</evidence>
<dbReference type="GO" id="GO:0006935">
    <property type="term" value="P:chemotaxis"/>
    <property type="evidence" value="ECO:0007669"/>
    <property type="project" value="UniProtKB-KW"/>
</dbReference>
<dbReference type="InterPro" id="IPR003660">
    <property type="entry name" value="HAMP_dom"/>
</dbReference>
<sequence length="701" mass="73594">MPRFSIRALLIIAAAVIAAVPTLVVVFGAGLYIRDYLHNDVLLRGQLSAERLALLYEGYVDKHTQALGTLADNLAATGIGDLANDQSMLTRVKAHYSGFASSVILVDLSGRVIAAAASEAENIDGLNLGDREWFKTTVSSGKLFVDKVAIRSRVTGRLVVPLAAPIINAEGNVIGVVSGGLDLAEIGRLADRPIGTNGAGHAGVATGEGLLLAFPRHELVDAGRIVTDQGFWPLTRQTQAGTIPEFVGLEGQTLIGGFATVPSTGWKVWTVEPTSSTDDVLYRAYQRASLIGALGAGGGLVLAFFGAGFLARPIERLRATARAITGGDLNQIANQDGPREVSELGHAINAMSQSLRERISNEQETQRELRQAVSDYSEVARRIIGGDFSARAPVSDHPELSLLADCLNDLTQSMARLVTEVREATTNVSNASADILIATSQQVSATAEEAVAVRQTASSVIEVKQTSTLAMQKASAVAQAAQRASEVAESGRSTVEAAIAGSQEARQRMEMVAQRILGFIEQAEAIAEINTTVGDLAEQSNLLAVNASIEAAKAGEFGRGFAVVATEIKALSDQSKQATVQVRRILADIQKASQAAMLAAEQGVKAAEVGSVRASESGNTIRVLTDSIGEAARAGQQIAAASQEQNAGMDQIAAAMRNIEQSTSQTVAATRQVERSARDLNDLAGRLAGLVSFVSSDTPPQ</sequence>
<feature type="domain" description="Methyl-accepting transducer" evidence="11">
    <location>
        <begin position="424"/>
        <end position="660"/>
    </location>
</feature>
<dbReference type="Pfam" id="PF02743">
    <property type="entry name" value="dCache_1"/>
    <property type="match status" value="1"/>
</dbReference>
<accession>A0A6P1YNA8</accession>
<dbReference type="Gene3D" id="6.10.340.10">
    <property type="match status" value="1"/>
</dbReference>
<dbReference type="Gene3D" id="1.10.287.950">
    <property type="entry name" value="Methyl-accepting chemotaxis protein"/>
    <property type="match status" value="1"/>
</dbReference>
<keyword evidence="2" id="KW-1003">Cell membrane</keyword>
<evidence type="ECO:0000256" key="10">
    <source>
        <dbReference type="SAM" id="Phobius"/>
    </source>
</evidence>
<gene>
    <name evidence="13" type="ORF">G3A50_13080</name>
</gene>
<comment type="subcellular location">
    <subcellularLocation>
        <location evidence="1">Cell membrane</location>
        <topology evidence="1">Multi-pass membrane protein</topology>
    </subcellularLocation>
</comment>
<evidence type="ECO:0000256" key="2">
    <source>
        <dbReference type="ARBA" id="ARBA00022475"/>
    </source>
</evidence>
<keyword evidence="5 10" id="KW-1133">Transmembrane helix</keyword>
<evidence type="ECO:0000256" key="5">
    <source>
        <dbReference type="ARBA" id="ARBA00022989"/>
    </source>
</evidence>
<feature type="domain" description="HAMP" evidence="12">
    <location>
        <begin position="308"/>
        <end position="360"/>
    </location>
</feature>
<feature type="domain" description="HAMP" evidence="12">
    <location>
        <begin position="367"/>
        <end position="419"/>
    </location>
</feature>
<evidence type="ECO:0000256" key="7">
    <source>
        <dbReference type="ARBA" id="ARBA00023224"/>
    </source>
</evidence>